<proteinExistence type="predicted"/>
<protein>
    <submittedName>
        <fullName evidence="1">Uncharacterized protein</fullName>
    </submittedName>
</protein>
<keyword evidence="2" id="KW-1185">Reference proteome</keyword>
<sequence>MCNAFYEVADLAADFEYRCEKVMAQLHELKEDFKEVEVVSGSNKHVSMVTHDESTSQGDGIVISKGSTNILDPLTVRQKGRPPCKRKQSKVEKVIKEKKEGKKKLKTTTTERNIEKNNNDDGNLHGTTSTIGFVAPGTQETIHPNKSGMKQSQLGGGISYDLVLPNVIGNPSITAMRPHLGQTNMLQGFGKHPFMGHNHPSPYWRAGQSSFIHMVNAQAKNPRLHENGSESDAVLDIDIVTSMFHVGRPCPGASMISAVRHKASNSHSESVLATSISENSLQSFSLIPQLN</sequence>
<accession>A0ACC0IRI3</accession>
<comment type="caution">
    <text evidence="1">The sequence shown here is derived from an EMBL/GenBank/DDBJ whole genome shotgun (WGS) entry which is preliminary data.</text>
</comment>
<evidence type="ECO:0000313" key="2">
    <source>
        <dbReference type="Proteomes" id="UP001060215"/>
    </source>
</evidence>
<dbReference type="Proteomes" id="UP001060215">
    <property type="component" value="Chromosome 3"/>
</dbReference>
<name>A0ACC0IRI3_9ERIC</name>
<reference evidence="1 2" key="1">
    <citation type="journal article" date="2022" name="Plant J.">
        <title>Chromosome-level genome of Camellia lanceoleosa provides a valuable resource for understanding genome evolution and self-incompatibility.</title>
        <authorList>
            <person name="Gong W."/>
            <person name="Xiao S."/>
            <person name="Wang L."/>
            <person name="Liao Z."/>
            <person name="Chang Y."/>
            <person name="Mo W."/>
            <person name="Hu G."/>
            <person name="Li W."/>
            <person name="Zhao G."/>
            <person name="Zhu H."/>
            <person name="Hu X."/>
            <person name="Ji K."/>
            <person name="Xiang X."/>
            <person name="Song Q."/>
            <person name="Yuan D."/>
            <person name="Jin S."/>
            <person name="Zhang L."/>
        </authorList>
    </citation>
    <scope>NUCLEOTIDE SEQUENCE [LARGE SCALE GENOMIC DNA]</scope>
    <source>
        <strain evidence="1">SQ_2022a</strain>
    </source>
</reference>
<organism evidence="1 2">
    <name type="scientific">Camellia lanceoleosa</name>
    <dbReference type="NCBI Taxonomy" id="1840588"/>
    <lineage>
        <taxon>Eukaryota</taxon>
        <taxon>Viridiplantae</taxon>
        <taxon>Streptophyta</taxon>
        <taxon>Embryophyta</taxon>
        <taxon>Tracheophyta</taxon>
        <taxon>Spermatophyta</taxon>
        <taxon>Magnoliopsida</taxon>
        <taxon>eudicotyledons</taxon>
        <taxon>Gunneridae</taxon>
        <taxon>Pentapetalae</taxon>
        <taxon>asterids</taxon>
        <taxon>Ericales</taxon>
        <taxon>Theaceae</taxon>
        <taxon>Camellia</taxon>
    </lineage>
</organism>
<dbReference type="EMBL" id="CM045760">
    <property type="protein sequence ID" value="KAI8027525.1"/>
    <property type="molecule type" value="Genomic_DNA"/>
</dbReference>
<gene>
    <name evidence="1" type="ORF">LOK49_LG02G03007</name>
</gene>
<evidence type="ECO:0000313" key="1">
    <source>
        <dbReference type="EMBL" id="KAI8027525.1"/>
    </source>
</evidence>